<organism evidence="1 2">
    <name type="scientific">Daphnia magna</name>
    <dbReference type="NCBI Taxonomy" id="35525"/>
    <lineage>
        <taxon>Eukaryota</taxon>
        <taxon>Metazoa</taxon>
        <taxon>Ecdysozoa</taxon>
        <taxon>Arthropoda</taxon>
        <taxon>Crustacea</taxon>
        <taxon>Branchiopoda</taxon>
        <taxon>Diplostraca</taxon>
        <taxon>Cladocera</taxon>
        <taxon>Anomopoda</taxon>
        <taxon>Daphniidae</taxon>
        <taxon>Daphnia</taxon>
    </lineage>
</organism>
<dbReference type="AlphaFoldDB" id="A0A0N8DK82"/>
<proteinExistence type="predicted"/>
<name>A0A0N8DK82_9CRUS</name>
<comment type="caution">
    <text evidence="1">The sequence shown here is derived from an EMBL/GenBank/DDBJ whole genome shotgun (WGS) entry which is preliminary data.</text>
</comment>
<dbReference type="EMBL" id="LRGB01002190">
    <property type="protein sequence ID" value="KZS08776.1"/>
    <property type="molecule type" value="Genomic_DNA"/>
</dbReference>
<gene>
    <name evidence="1" type="ORF">APZ42_027500</name>
</gene>
<evidence type="ECO:0000313" key="1">
    <source>
        <dbReference type="EMBL" id="KZS08776.1"/>
    </source>
</evidence>
<protein>
    <submittedName>
        <fullName evidence="1">Uncharacterized protein</fullName>
    </submittedName>
</protein>
<keyword evidence="2" id="KW-1185">Reference proteome</keyword>
<dbReference type="Proteomes" id="UP000076858">
    <property type="component" value="Unassembled WGS sequence"/>
</dbReference>
<accession>A0A0N8DK82</accession>
<evidence type="ECO:0000313" key="2">
    <source>
        <dbReference type="Proteomes" id="UP000076858"/>
    </source>
</evidence>
<reference evidence="1 2" key="1">
    <citation type="submission" date="2016-03" db="EMBL/GenBank/DDBJ databases">
        <title>EvidentialGene: Evidence-directed Construction of Genes on Genomes.</title>
        <authorList>
            <person name="Gilbert D.G."/>
            <person name="Choi J.-H."/>
            <person name="Mockaitis K."/>
            <person name="Colbourne J."/>
            <person name="Pfrender M."/>
        </authorList>
    </citation>
    <scope>NUCLEOTIDE SEQUENCE [LARGE SCALE GENOMIC DNA]</scope>
    <source>
        <strain evidence="1 2">Xinb3</strain>
        <tissue evidence="1">Complete organism</tissue>
    </source>
</reference>
<sequence>MAHNIRWTQSLTKYFYRCFFKVKFNDDTTGSGRCRPECYTTHQEQRLTFRHPHSHFPRTKNRPFIKAETHFCRQQNKVEEPDV</sequence>